<dbReference type="EMBL" id="OVTA01000017">
    <property type="protein sequence ID" value="SPR98229.1"/>
    <property type="molecule type" value="Genomic_DNA"/>
</dbReference>
<accession>A0A375J0G1</accession>
<organism evidence="1 2">
    <name type="scientific">Cupriavidus taiwanensis</name>
    <dbReference type="NCBI Taxonomy" id="164546"/>
    <lineage>
        <taxon>Bacteria</taxon>
        <taxon>Pseudomonadati</taxon>
        <taxon>Pseudomonadota</taxon>
        <taxon>Betaproteobacteria</taxon>
        <taxon>Burkholderiales</taxon>
        <taxon>Burkholderiaceae</taxon>
        <taxon>Cupriavidus</taxon>
    </lineage>
</organism>
<dbReference type="AlphaFoldDB" id="A0A375J0G1"/>
<protein>
    <submittedName>
        <fullName evidence="1">Uncharacterized protein</fullName>
    </submittedName>
</protein>
<evidence type="ECO:0000313" key="1">
    <source>
        <dbReference type="EMBL" id="SPR98229.1"/>
    </source>
</evidence>
<evidence type="ECO:0000313" key="2">
    <source>
        <dbReference type="Proteomes" id="UP000256805"/>
    </source>
</evidence>
<sequence length="97" mass="11246">MTSRAACARRQRKALSRVLALSEKPHGQRLCGRCTNARSTRVELCGGTLRHARDARHRRAPCMLYTLDPVRTRDAVLDARRHRRRSRRDTIAERARE</sequence>
<name>A0A375J0G1_9BURK</name>
<gene>
    <name evidence="1" type="ORF">CBM2634_A240051</name>
</gene>
<dbReference type="Proteomes" id="UP000256805">
    <property type="component" value="Unassembled WGS sequence"/>
</dbReference>
<proteinExistence type="predicted"/>
<reference evidence="1 2" key="1">
    <citation type="submission" date="2018-01" db="EMBL/GenBank/DDBJ databases">
        <authorList>
            <person name="Gaut B.S."/>
            <person name="Morton B.R."/>
            <person name="Clegg M.T."/>
            <person name="Duvall M.R."/>
        </authorList>
    </citation>
    <scope>NUCLEOTIDE SEQUENCE [LARGE SCALE GENOMIC DNA]</scope>
    <source>
        <strain evidence="1">Cupriavidus taiwanensis cmp 52</strain>
    </source>
</reference>